<dbReference type="GO" id="GO:0008171">
    <property type="term" value="F:O-methyltransferase activity"/>
    <property type="evidence" value="ECO:0007669"/>
    <property type="project" value="InterPro"/>
</dbReference>
<dbReference type="PIRSF" id="PIRSF005739">
    <property type="entry name" value="O-mtase"/>
    <property type="match status" value="1"/>
</dbReference>
<dbReference type="SUPFAM" id="SSF46785">
    <property type="entry name" value="Winged helix' DNA-binding domain"/>
    <property type="match status" value="1"/>
</dbReference>
<dbReference type="PANTHER" id="PTHR43712:SF2">
    <property type="entry name" value="O-METHYLTRANSFERASE CICE"/>
    <property type="match status" value="1"/>
</dbReference>
<dbReference type="InterPro" id="IPR036390">
    <property type="entry name" value="WH_DNA-bd_sf"/>
</dbReference>
<protein>
    <submittedName>
        <fullName evidence="7">SAM-dependent methyltransferase</fullName>
    </submittedName>
</protein>
<dbReference type="InterPro" id="IPR029063">
    <property type="entry name" value="SAM-dependent_MTases_sf"/>
</dbReference>
<dbReference type="Gene3D" id="1.10.10.10">
    <property type="entry name" value="Winged helix-like DNA-binding domain superfamily/Winged helix DNA-binding domain"/>
    <property type="match status" value="1"/>
</dbReference>
<evidence type="ECO:0000256" key="1">
    <source>
        <dbReference type="ARBA" id="ARBA00022603"/>
    </source>
</evidence>
<dbReference type="GO" id="GO:0032259">
    <property type="term" value="P:methylation"/>
    <property type="evidence" value="ECO:0007669"/>
    <property type="project" value="UniProtKB-KW"/>
</dbReference>
<feature type="active site" description="Proton acceptor" evidence="4">
    <location>
        <position position="237"/>
    </location>
</feature>
<dbReference type="SUPFAM" id="SSF53335">
    <property type="entry name" value="S-adenosyl-L-methionine-dependent methyltransferases"/>
    <property type="match status" value="1"/>
</dbReference>
<comment type="caution">
    <text evidence="7">The sequence shown here is derived from an EMBL/GenBank/DDBJ whole genome shotgun (WGS) entry which is preliminary data.</text>
</comment>
<keyword evidence="1 7" id="KW-0489">Methyltransferase</keyword>
<gene>
    <name evidence="7" type="ORF">H8E79_07195</name>
</gene>
<evidence type="ECO:0000259" key="6">
    <source>
        <dbReference type="Pfam" id="PF08100"/>
    </source>
</evidence>
<dbReference type="InterPro" id="IPR016461">
    <property type="entry name" value="COMT-like"/>
</dbReference>
<sequence length="330" mass="36014">MNQEWTVGSLLAASSAYWRGCTLQAGVRLGVFGVIGDSRLAADEIATGIEGDLRGTIDLLDALAAMGLLNKENNIYANTTAARELLCPESSRYLGHMILHHHQILDGWARLDEAVRDGRPIAMRSYGEDVERESFLMGMFNIAMLNAPKVADQLNLSGCRRLLDLGGGPGTYAVHFCLANPELSATIFDRPTTEPFARKIVEQFGLSERIHFVSGDCILDQDYGRDYDAVWLSHLLHSNSPEQCQVIVERAVAALNPGGQIMIHDFILADDRTSPEFAALFSLNMLVGTKAGKSYTEGELRDMLRAAGARNIVHQPLQGPSDSGILTAEV</sequence>
<proteinExistence type="predicted"/>
<evidence type="ECO:0000256" key="2">
    <source>
        <dbReference type="ARBA" id="ARBA00022679"/>
    </source>
</evidence>
<feature type="domain" description="O-methyltransferase dimerisation" evidence="6">
    <location>
        <begin position="15"/>
        <end position="86"/>
    </location>
</feature>
<evidence type="ECO:0000313" key="8">
    <source>
        <dbReference type="Proteomes" id="UP000599024"/>
    </source>
</evidence>
<reference evidence="7 8" key="1">
    <citation type="submission" date="2020-08" db="EMBL/GenBank/DDBJ databases">
        <title>Bridging the membrane lipid divide: bacteria of the FCB group superphylum have the potential to synthesize archaeal ether lipids.</title>
        <authorList>
            <person name="Villanueva L."/>
            <person name="Von Meijenfeldt F.A.B."/>
            <person name="Westbye A.B."/>
            <person name="Yadav S."/>
            <person name="Hopmans E.C."/>
            <person name="Dutilh B.E."/>
            <person name="Sinninghe Damste J.S."/>
        </authorList>
    </citation>
    <scope>NUCLEOTIDE SEQUENCE [LARGE SCALE GENOMIC DNA]</scope>
    <source>
        <strain evidence="7">NIOZ-UU81</strain>
    </source>
</reference>
<evidence type="ECO:0000313" key="7">
    <source>
        <dbReference type="EMBL" id="MBC8208935.1"/>
    </source>
</evidence>
<name>A0A8J6NBI7_9BACT</name>
<dbReference type="Gene3D" id="3.40.50.150">
    <property type="entry name" value="Vaccinia Virus protein VP39"/>
    <property type="match status" value="1"/>
</dbReference>
<dbReference type="CDD" id="cd02440">
    <property type="entry name" value="AdoMet_MTases"/>
    <property type="match status" value="1"/>
</dbReference>
<keyword evidence="2" id="KW-0808">Transferase</keyword>
<dbReference type="InterPro" id="IPR036388">
    <property type="entry name" value="WH-like_DNA-bd_sf"/>
</dbReference>
<dbReference type="PROSITE" id="PS51683">
    <property type="entry name" value="SAM_OMT_II"/>
    <property type="match status" value="1"/>
</dbReference>
<evidence type="ECO:0000259" key="5">
    <source>
        <dbReference type="Pfam" id="PF00891"/>
    </source>
</evidence>
<dbReference type="EMBL" id="JACNLK010000062">
    <property type="protein sequence ID" value="MBC8208935.1"/>
    <property type="molecule type" value="Genomic_DNA"/>
</dbReference>
<dbReference type="PANTHER" id="PTHR43712">
    <property type="entry name" value="PUTATIVE (AFU_ORTHOLOGUE AFUA_4G14580)-RELATED"/>
    <property type="match status" value="1"/>
</dbReference>
<dbReference type="Proteomes" id="UP000599024">
    <property type="component" value="Unassembled WGS sequence"/>
</dbReference>
<dbReference type="GO" id="GO:0046983">
    <property type="term" value="F:protein dimerization activity"/>
    <property type="evidence" value="ECO:0007669"/>
    <property type="project" value="InterPro"/>
</dbReference>
<evidence type="ECO:0000256" key="4">
    <source>
        <dbReference type="PIRSR" id="PIRSR005739-1"/>
    </source>
</evidence>
<dbReference type="InterPro" id="IPR012967">
    <property type="entry name" value="COMT_dimerisation"/>
</dbReference>
<dbReference type="Pfam" id="PF08100">
    <property type="entry name" value="Dimerisation"/>
    <property type="match status" value="1"/>
</dbReference>
<accession>A0A8J6NBI7</accession>
<evidence type="ECO:0000256" key="3">
    <source>
        <dbReference type="ARBA" id="ARBA00022691"/>
    </source>
</evidence>
<dbReference type="InterPro" id="IPR001077">
    <property type="entry name" value="COMT_C"/>
</dbReference>
<dbReference type="AlphaFoldDB" id="A0A8J6NBI7"/>
<keyword evidence="3" id="KW-0949">S-adenosyl-L-methionine</keyword>
<dbReference type="Pfam" id="PF00891">
    <property type="entry name" value="Methyltransf_2"/>
    <property type="match status" value="1"/>
</dbReference>
<organism evidence="7 8">
    <name type="scientific">Candidatus Desulfatifera sulfidica</name>
    <dbReference type="NCBI Taxonomy" id="2841691"/>
    <lineage>
        <taxon>Bacteria</taxon>
        <taxon>Pseudomonadati</taxon>
        <taxon>Thermodesulfobacteriota</taxon>
        <taxon>Desulfobulbia</taxon>
        <taxon>Desulfobulbales</taxon>
        <taxon>Desulfobulbaceae</taxon>
        <taxon>Candidatus Desulfatifera</taxon>
    </lineage>
</organism>
<feature type="domain" description="O-methyltransferase C-terminal" evidence="5">
    <location>
        <begin position="124"/>
        <end position="308"/>
    </location>
</feature>